<protein>
    <recommendedName>
        <fullName evidence="2">Arabidopsis retrotransposon Orf1 C-terminal domain-containing protein</fullName>
    </recommendedName>
</protein>
<comment type="caution">
    <text evidence="3">The sequence shown here is derived from an EMBL/GenBank/DDBJ whole genome shotgun (WGS) entry which is preliminary data.</text>
</comment>
<name>A0A8S9I8S9_BRACR</name>
<gene>
    <name evidence="3" type="ORF">F2Q68_00025200</name>
</gene>
<feature type="region of interest" description="Disordered" evidence="1">
    <location>
        <begin position="329"/>
        <end position="419"/>
    </location>
</feature>
<feature type="compositionally biased region" description="Acidic residues" evidence="1">
    <location>
        <begin position="391"/>
        <end position="401"/>
    </location>
</feature>
<dbReference type="Pfam" id="PF03078">
    <property type="entry name" value="ATHILA"/>
    <property type="match status" value="1"/>
</dbReference>
<dbReference type="InterPro" id="IPR004312">
    <property type="entry name" value="ATHILA_Orf1_C"/>
</dbReference>
<evidence type="ECO:0000313" key="4">
    <source>
        <dbReference type="Proteomes" id="UP000712281"/>
    </source>
</evidence>
<evidence type="ECO:0000313" key="3">
    <source>
        <dbReference type="EMBL" id="KAF2566164.1"/>
    </source>
</evidence>
<dbReference type="EMBL" id="QGKW02001911">
    <property type="protein sequence ID" value="KAF2566164.1"/>
    <property type="molecule type" value="Genomic_DNA"/>
</dbReference>
<reference evidence="3" key="1">
    <citation type="submission" date="2019-12" db="EMBL/GenBank/DDBJ databases">
        <title>Genome sequencing and annotation of Brassica cretica.</title>
        <authorList>
            <person name="Studholme D.J."/>
            <person name="Sarris P.F."/>
        </authorList>
    </citation>
    <scope>NUCLEOTIDE SEQUENCE</scope>
    <source>
        <strain evidence="3">PFS-001/15</strain>
        <tissue evidence="3">Leaf</tissue>
    </source>
</reference>
<accession>A0A8S9I8S9</accession>
<evidence type="ECO:0000256" key="1">
    <source>
        <dbReference type="SAM" id="MobiDB-lite"/>
    </source>
</evidence>
<dbReference type="AlphaFoldDB" id="A0A8S9I8S9"/>
<feature type="compositionally biased region" description="Basic and acidic residues" evidence="1">
    <location>
        <begin position="405"/>
        <end position="419"/>
    </location>
</feature>
<evidence type="ECO:0000259" key="2">
    <source>
        <dbReference type="Pfam" id="PF03078"/>
    </source>
</evidence>
<proteinExistence type="predicted"/>
<feature type="region of interest" description="Disordered" evidence="1">
    <location>
        <begin position="257"/>
        <end position="289"/>
    </location>
</feature>
<feature type="compositionally biased region" description="Basic and acidic residues" evidence="1">
    <location>
        <begin position="259"/>
        <end position="275"/>
    </location>
</feature>
<feature type="compositionally biased region" description="Polar residues" evidence="1">
    <location>
        <begin position="354"/>
        <end position="371"/>
    </location>
</feature>
<sequence length="579" mass="64476">MSQLFHLGERMYDHTSLRADLAALTSQLRGWDAGCVVEYLSEGAVGASGGGVVTRWELMREWPNLQTDSWDLEGVLELYKMVKTSEAELQGLPAPSFEACLQSRVFVDDSLLERQQGAFSRTVDSGVETPGIEHGSCLKRCRSQSGNHLLMLGCPGPRDYAGNRRSSRTPEVTARICEIDSEPGGVELYRITRSRLGPRGRKGTRRFSFGSWDHDWSPGAVWEPGESSLDPETGFGTLRPYGNPEVLEIVIGPLGATSSERHSQVAREETTRERPLAATPSSRSRAGPAFAPVVYSSPPIHHFLSSKARLGKAYLSSWVVELMVPMVKKTKGKSDAEKQEAERQESALRGKALSSEQTGSRTQRTSRQQTLAAKKAKKQEKRAGKSVAVATDEESGDESADEQAPTERAKMSKGKEVAVDRDMAKTPSVEEPYHHLLNGVTWTPTRFADLDLLKELGLDSDIEAMLGHLKMPKLLTMAYPVYRDVSCQFLSSLEFIHPPGSRTKVHPVSGSLNKKSMQPPIYEESHLRAMSFRRMYLYIFRYWENMPRILQVPGSYNYNIKTSRSIKYAKLNKETGTKT</sequence>
<feature type="domain" description="Arabidopsis retrotransposon Orf1 C-terminal" evidence="2">
    <location>
        <begin position="380"/>
        <end position="495"/>
    </location>
</feature>
<organism evidence="3 4">
    <name type="scientific">Brassica cretica</name>
    <name type="common">Mustard</name>
    <dbReference type="NCBI Taxonomy" id="69181"/>
    <lineage>
        <taxon>Eukaryota</taxon>
        <taxon>Viridiplantae</taxon>
        <taxon>Streptophyta</taxon>
        <taxon>Embryophyta</taxon>
        <taxon>Tracheophyta</taxon>
        <taxon>Spermatophyta</taxon>
        <taxon>Magnoliopsida</taxon>
        <taxon>eudicotyledons</taxon>
        <taxon>Gunneridae</taxon>
        <taxon>Pentapetalae</taxon>
        <taxon>rosids</taxon>
        <taxon>malvids</taxon>
        <taxon>Brassicales</taxon>
        <taxon>Brassicaceae</taxon>
        <taxon>Brassiceae</taxon>
        <taxon>Brassica</taxon>
    </lineage>
</organism>
<dbReference type="Proteomes" id="UP000712281">
    <property type="component" value="Unassembled WGS sequence"/>
</dbReference>
<feature type="compositionally biased region" description="Basic and acidic residues" evidence="1">
    <location>
        <begin position="332"/>
        <end position="348"/>
    </location>
</feature>